<protein>
    <submittedName>
        <fullName evidence="1">Uncharacterized protein</fullName>
    </submittedName>
</protein>
<dbReference type="EMBL" id="BK032747">
    <property type="protein sequence ID" value="DAF58169.1"/>
    <property type="molecule type" value="Genomic_DNA"/>
</dbReference>
<organism evidence="1">
    <name type="scientific">Siphoviridae sp. ctn8e14</name>
    <dbReference type="NCBI Taxonomy" id="2827936"/>
    <lineage>
        <taxon>Viruses</taxon>
        <taxon>Duplodnaviria</taxon>
        <taxon>Heunggongvirae</taxon>
        <taxon>Uroviricota</taxon>
        <taxon>Caudoviricetes</taxon>
    </lineage>
</organism>
<proteinExistence type="predicted"/>
<accession>A0A8S5T4K7</accession>
<reference evidence="1" key="1">
    <citation type="journal article" date="2021" name="Proc. Natl. Acad. Sci. U.S.A.">
        <title>A Catalog of Tens of Thousands of Viruses from Human Metagenomes Reveals Hidden Associations with Chronic Diseases.</title>
        <authorList>
            <person name="Tisza M.J."/>
            <person name="Buck C.B."/>
        </authorList>
    </citation>
    <scope>NUCLEOTIDE SEQUENCE</scope>
    <source>
        <strain evidence="1">Ctn8e14</strain>
    </source>
</reference>
<evidence type="ECO:0000313" key="1">
    <source>
        <dbReference type="EMBL" id="DAF58169.1"/>
    </source>
</evidence>
<sequence length="77" mass="8700">MQYLVLRPFKCFGIRHERGQLISDKDIRCPRILIGEKKIIEAVSSSITPGLCATDIVDTIQETKEVKKHKLSFTKGA</sequence>
<name>A0A8S5T4K7_9CAUD</name>